<evidence type="ECO:0000313" key="1">
    <source>
        <dbReference type="EMBL" id="KAJ3486259.1"/>
    </source>
</evidence>
<name>A0ACC1QP11_9HYPO</name>
<sequence length="192" mass="21798">MGPQVSGKVLSDAACAIVGDQPPPERGPGFQTVPHTAWWESASWESEQEYVGFACWNDLGEIPEYMNSPQFLVFAGFDDAATQKIWDSWSGAVDEPLYHHAIAFIRERAKEVNASEYSHDWDATWRNMGASGRLCSRLVNYQWFIIRKCQTAQAQMVGNVRDAYGFLERLSRVIIERRDEQLAHISLSTPRN</sequence>
<dbReference type="Proteomes" id="UP001148737">
    <property type="component" value="Unassembled WGS sequence"/>
</dbReference>
<proteinExistence type="predicted"/>
<dbReference type="EMBL" id="JANAKD010000913">
    <property type="protein sequence ID" value="KAJ3486259.1"/>
    <property type="molecule type" value="Genomic_DNA"/>
</dbReference>
<keyword evidence="2" id="KW-1185">Reference proteome</keyword>
<protein>
    <submittedName>
        <fullName evidence="1">Uncharacterized protein</fullName>
    </submittedName>
</protein>
<organism evidence="1 2">
    <name type="scientific">Lecanicillium saksenae</name>
    <dbReference type="NCBI Taxonomy" id="468837"/>
    <lineage>
        <taxon>Eukaryota</taxon>
        <taxon>Fungi</taxon>
        <taxon>Dikarya</taxon>
        <taxon>Ascomycota</taxon>
        <taxon>Pezizomycotina</taxon>
        <taxon>Sordariomycetes</taxon>
        <taxon>Hypocreomycetidae</taxon>
        <taxon>Hypocreales</taxon>
        <taxon>Cordycipitaceae</taxon>
        <taxon>Lecanicillium</taxon>
    </lineage>
</organism>
<evidence type="ECO:0000313" key="2">
    <source>
        <dbReference type="Proteomes" id="UP001148737"/>
    </source>
</evidence>
<comment type="caution">
    <text evidence="1">The sequence shown here is derived from an EMBL/GenBank/DDBJ whole genome shotgun (WGS) entry which is preliminary data.</text>
</comment>
<reference evidence="1" key="1">
    <citation type="submission" date="2022-07" db="EMBL/GenBank/DDBJ databases">
        <title>Genome Sequence of Lecanicillium saksenae.</title>
        <authorList>
            <person name="Buettner E."/>
        </authorList>
    </citation>
    <scope>NUCLEOTIDE SEQUENCE</scope>
    <source>
        <strain evidence="1">VT-O1</strain>
    </source>
</reference>
<accession>A0ACC1QP11</accession>
<gene>
    <name evidence="1" type="ORF">NLG97_g6654</name>
</gene>